<feature type="disulfide bond" evidence="2">
    <location>
        <begin position="134"/>
        <end position="147"/>
    </location>
</feature>
<reference evidence="5 6" key="1">
    <citation type="journal article" date="2014" name="Genome Announc.">
        <title>Draft Genome Sequence of the Antitrypanosomally Active Sponge-Associated Bacterium Actinokineospora sp. Strain EG49.</title>
        <authorList>
            <person name="Harjes J."/>
            <person name="Ryu T."/>
            <person name="Abdelmohsen U.R."/>
            <person name="Moitinho-Silva L."/>
            <person name="Horn H."/>
            <person name="Ravasi T."/>
            <person name="Hentschel U."/>
        </authorList>
    </citation>
    <scope>NUCLEOTIDE SEQUENCE [LARGE SCALE GENOMIC DNA]</scope>
    <source>
        <strain evidence="5 6">EG49</strain>
    </source>
</reference>
<dbReference type="OrthoDB" id="5503950at2"/>
<organism evidence="5 6">
    <name type="scientific">Actinokineospora spheciospongiae</name>
    <dbReference type="NCBI Taxonomy" id="909613"/>
    <lineage>
        <taxon>Bacteria</taxon>
        <taxon>Bacillati</taxon>
        <taxon>Actinomycetota</taxon>
        <taxon>Actinomycetes</taxon>
        <taxon>Pseudonocardiales</taxon>
        <taxon>Pseudonocardiaceae</taxon>
        <taxon>Actinokineospora</taxon>
    </lineage>
</organism>
<dbReference type="InterPro" id="IPR036514">
    <property type="entry name" value="SGNH_hydro_sf"/>
</dbReference>
<dbReference type="eggNOG" id="COG2755">
    <property type="taxonomic scope" value="Bacteria"/>
</dbReference>
<dbReference type="InterPro" id="IPR037460">
    <property type="entry name" value="SEST-like"/>
</dbReference>
<feature type="signal peptide" evidence="3">
    <location>
        <begin position="1"/>
        <end position="21"/>
    </location>
</feature>
<accession>W7IKR6</accession>
<proteinExistence type="predicted"/>
<dbReference type="Pfam" id="PF13472">
    <property type="entry name" value="Lipase_GDSL_2"/>
    <property type="match status" value="1"/>
</dbReference>
<keyword evidence="5" id="KW-0378">Hydrolase</keyword>
<feature type="domain" description="SGNH hydrolase-type esterase" evidence="4">
    <location>
        <begin position="36"/>
        <end position="279"/>
    </location>
</feature>
<evidence type="ECO:0000256" key="3">
    <source>
        <dbReference type="SAM" id="SignalP"/>
    </source>
</evidence>
<protein>
    <submittedName>
        <fullName evidence="5">Putative secreted hydrolase</fullName>
    </submittedName>
</protein>
<dbReference type="RefSeq" id="WP_035283207.1">
    <property type="nucleotide sequence ID" value="NZ_AYXG01000109.1"/>
</dbReference>
<dbReference type="PATRIC" id="fig|909613.9.peg.3205"/>
<dbReference type="PANTHER" id="PTHR37981:SF1">
    <property type="entry name" value="SGNH HYDROLASE-TYPE ESTERASE DOMAIN-CONTAINING PROTEIN"/>
    <property type="match status" value="1"/>
</dbReference>
<dbReference type="GO" id="GO:0004806">
    <property type="term" value="F:triacylglycerol lipase activity"/>
    <property type="evidence" value="ECO:0007669"/>
    <property type="project" value="TreeGrafter"/>
</dbReference>
<dbReference type="AlphaFoldDB" id="W7IKR6"/>
<keyword evidence="6" id="KW-1185">Reference proteome</keyword>
<dbReference type="SUPFAM" id="SSF52266">
    <property type="entry name" value="SGNH hydrolase"/>
    <property type="match status" value="1"/>
</dbReference>
<feature type="disulfide bond" evidence="2">
    <location>
        <begin position="58"/>
        <end position="83"/>
    </location>
</feature>
<dbReference type="InterPro" id="IPR013830">
    <property type="entry name" value="SGNH_hydro"/>
</dbReference>
<evidence type="ECO:0000313" key="6">
    <source>
        <dbReference type="Proteomes" id="UP000019277"/>
    </source>
</evidence>
<sequence>MRLRALLACAVAVAAAAPASATSRPAAEPAYQRYVALGDSYAAGPQIPEPVPGSVPGCGRSTAGYPALLAAWLRVPTFVDVTCSGATTAHLTGPQAVSGGVNPAQFTALTPDTDLVTLTIGGNDMGFGRIVETCAREGRADPGGDPCRAYFTRSGTDVPAADVAAAGRRTTALLRRVHELAPRAKVVVVGYARILPEGPGCWPLMPFAAGDTAYFDSVERRLNDSLAAAAAATGSEHVDPYRYGTGHDACAAPERRWVEPLLPASPAAVVHPNARGMAAVAALAWLAARR</sequence>
<dbReference type="Proteomes" id="UP000019277">
    <property type="component" value="Unassembled WGS sequence"/>
</dbReference>
<evidence type="ECO:0000256" key="2">
    <source>
        <dbReference type="PIRSR" id="PIRSR637460-2"/>
    </source>
</evidence>
<gene>
    <name evidence="5" type="ORF">UO65_3203</name>
</gene>
<comment type="caution">
    <text evidence="5">The sequence shown here is derived from an EMBL/GenBank/DDBJ whole genome shotgun (WGS) entry which is preliminary data.</text>
</comment>
<feature type="active site" evidence="1">
    <location>
        <position position="271"/>
    </location>
</feature>
<feature type="active site" description="Nucleophile" evidence="1">
    <location>
        <position position="40"/>
    </location>
</feature>
<evidence type="ECO:0000313" key="5">
    <source>
        <dbReference type="EMBL" id="EWC61465.1"/>
    </source>
</evidence>
<dbReference type="EMBL" id="AYXG01000109">
    <property type="protein sequence ID" value="EWC61465.1"/>
    <property type="molecule type" value="Genomic_DNA"/>
</dbReference>
<keyword evidence="3" id="KW-0732">Signal</keyword>
<dbReference type="GO" id="GO:0019433">
    <property type="term" value="P:triglyceride catabolic process"/>
    <property type="evidence" value="ECO:0007669"/>
    <property type="project" value="TreeGrafter"/>
</dbReference>
<dbReference type="CDD" id="cd01823">
    <property type="entry name" value="SEST_like"/>
    <property type="match status" value="1"/>
</dbReference>
<feature type="disulfide bond" evidence="2">
    <location>
        <begin position="201"/>
        <end position="250"/>
    </location>
</feature>
<dbReference type="Gene3D" id="3.40.50.1110">
    <property type="entry name" value="SGNH hydrolase"/>
    <property type="match status" value="1"/>
</dbReference>
<feature type="chain" id="PRO_5038769599" evidence="3">
    <location>
        <begin position="22"/>
        <end position="290"/>
    </location>
</feature>
<dbReference type="PANTHER" id="PTHR37981">
    <property type="entry name" value="LIPASE 2"/>
    <property type="match status" value="1"/>
</dbReference>
<evidence type="ECO:0000259" key="4">
    <source>
        <dbReference type="Pfam" id="PF13472"/>
    </source>
</evidence>
<evidence type="ECO:0000256" key="1">
    <source>
        <dbReference type="PIRSR" id="PIRSR637460-1"/>
    </source>
</evidence>
<name>W7IKR6_9PSEU</name>
<keyword evidence="2" id="KW-1015">Disulfide bond</keyword>
<dbReference type="STRING" id="909613.UO65_3203"/>